<accession>A0A0D3I3G6</accession>
<dbReference type="Proteomes" id="UP000013827">
    <property type="component" value="Unassembled WGS sequence"/>
</dbReference>
<dbReference type="EnsemblProtists" id="EOD05801">
    <property type="protein sequence ID" value="EOD05801"/>
    <property type="gene ID" value="EMIHUDRAFT_219907"/>
</dbReference>
<dbReference type="GeneID" id="17251891"/>
<keyword evidence="3" id="KW-1185">Reference proteome</keyword>
<proteinExistence type="predicted"/>
<feature type="compositionally biased region" description="Low complexity" evidence="1">
    <location>
        <begin position="1"/>
        <end position="12"/>
    </location>
</feature>
<dbReference type="HOGENOM" id="CLU_2578894_0_0_1"/>
<reference evidence="3" key="1">
    <citation type="journal article" date="2013" name="Nature">
        <title>Pan genome of the phytoplankton Emiliania underpins its global distribution.</title>
        <authorList>
            <person name="Read B.A."/>
            <person name="Kegel J."/>
            <person name="Klute M.J."/>
            <person name="Kuo A."/>
            <person name="Lefebvre S.C."/>
            <person name="Maumus F."/>
            <person name="Mayer C."/>
            <person name="Miller J."/>
            <person name="Monier A."/>
            <person name="Salamov A."/>
            <person name="Young J."/>
            <person name="Aguilar M."/>
            <person name="Claverie J.M."/>
            <person name="Frickenhaus S."/>
            <person name="Gonzalez K."/>
            <person name="Herman E.K."/>
            <person name="Lin Y.C."/>
            <person name="Napier J."/>
            <person name="Ogata H."/>
            <person name="Sarno A.F."/>
            <person name="Shmutz J."/>
            <person name="Schroeder D."/>
            <person name="de Vargas C."/>
            <person name="Verret F."/>
            <person name="von Dassow P."/>
            <person name="Valentin K."/>
            <person name="Van de Peer Y."/>
            <person name="Wheeler G."/>
            <person name="Dacks J.B."/>
            <person name="Delwiche C.F."/>
            <person name="Dyhrman S.T."/>
            <person name="Glockner G."/>
            <person name="John U."/>
            <person name="Richards T."/>
            <person name="Worden A.Z."/>
            <person name="Zhang X."/>
            <person name="Grigoriev I.V."/>
            <person name="Allen A.E."/>
            <person name="Bidle K."/>
            <person name="Borodovsky M."/>
            <person name="Bowler C."/>
            <person name="Brownlee C."/>
            <person name="Cock J.M."/>
            <person name="Elias M."/>
            <person name="Gladyshev V.N."/>
            <person name="Groth M."/>
            <person name="Guda C."/>
            <person name="Hadaegh A."/>
            <person name="Iglesias-Rodriguez M.D."/>
            <person name="Jenkins J."/>
            <person name="Jones B.M."/>
            <person name="Lawson T."/>
            <person name="Leese F."/>
            <person name="Lindquist E."/>
            <person name="Lobanov A."/>
            <person name="Lomsadze A."/>
            <person name="Malik S.B."/>
            <person name="Marsh M.E."/>
            <person name="Mackinder L."/>
            <person name="Mock T."/>
            <person name="Mueller-Roeber B."/>
            <person name="Pagarete A."/>
            <person name="Parker M."/>
            <person name="Probert I."/>
            <person name="Quesneville H."/>
            <person name="Raines C."/>
            <person name="Rensing S.A."/>
            <person name="Riano-Pachon D.M."/>
            <person name="Richier S."/>
            <person name="Rokitta S."/>
            <person name="Shiraiwa Y."/>
            <person name="Soanes D.M."/>
            <person name="van der Giezen M."/>
            <person name="Wahlund T.M."/>
            <person name="Williams B."/>
            <person name="Wilson W."/>
            <person name="Wolfe G."/>
            <person name="Wurch L.L."/>
        </authorList>
    </citation>
    <scope>NUCLEOTIDE SEQUENCE</scope>
</reference>
<dbReference type="KEGG" id="ehx:EMIHUDRAFT_219907"/>
<protein>
    <submittedName>
        <fullName evidence="2">Uncharacterized protein</fullName>
    </submittedName>
</protein>
<reference evidence="2" key="2">
    <citation type="submission" date="2024-10" db="UniProtKB">
        <authorList>
            <consortium name="EnsemblProtists"/>
        </authorList>
    </citation>
    <scope>IDENTIFICATION</scope>
</reference>
<dbReference type="AlphaFoldDB" id="A0A0D3I3G6"/>
<evidence type="ECO:0000313" key="2">
    <source>
        <dbReference type="EnsemblProtists" id="EOD05801"/>
    </source>
</evidence>
<evidence type="ECO:0000313" key="3">
    <source>
        <dbReference type="Proteomes" id="UP000013827"/>
    </source>
</evidence>
<evidence type="ECO:0000256" key="1">
    <source>
        <dbReference type="SAM" id="MobiDB-lite"/>
    </source>
</evidence>
<dbReference type="PaxDb" id="2903-EOD05801"/>
<sequence>MTEAARLGAARAAGRRRHQARGPAFRAEDTREVRLNCERTANEPQYLFFGSAGLYSPWLGGPAHSAFMEYMRKNHAKYAKA</sequence>
<feature type="region of interest" description="Disordered" evidence="1">
    <location>
        <begin position="1"/>
        <end position="27"/>
    </location>
</feature>
<name>A0A0D3I3G6_EMIH1</name>
<organism evidence="2 3">
    <name type="scientific">Emiliania huxleyi (strain CCMP1516)</name>
    <dbReference type="NCBI Taxonomy" id="280463"/>
    <lineage>
        <taxon>Eukaryota</taxon>
        <taxon>Haptista</taxon>
        <taxon>Haptophyta</taxon>
        <taxon>Prymnesiophyceae</taxon>
        <taxon>Isochrysidales</taxon>
        <taxon>Noelaerhabdaceae</taxon>
        <taxon>Emiliania</taxon>
    </lineage>
</organism>
<dbReference type="RefSeq" id="XP_005758230.1">
    <property type="nucleotide sequence ID" value="XM_005758173.1"/>
</dbReference>